<dbReference type="AlphaFoldDB" id="A0A4R3HV88"/>
<dbReference type="RefSeq" id="WP_243645856.1">
    <property type="nucleotide sequence ID" value="NZ_SLZR01000020.1"/>
</dbReference>
<dbReference type="InterPro" id="IPR053521">
    <property type="entry name" value="McjB-like"/>
</dbReference>
<dbReference type="EMBL" id="SLZR01000020">
    <property type="protein sequence ID" value="TCS37157.1"/>
    <property type="molecule type" value="Genomic_DNA"/>
</dbReference>
<organism evidence="2 3">
    <name type="scientific">Reinekea marinisedimentorum</name>
    <dbReference type="NCBI Taxonomy" id="230495"/>
    <lineage>
        <taxon>Bacteria</taxon>
        <taxon>Pseudomonadati</taxon>
        <taxon>Pseudomonadota</taxon>
        <taxon>Gammaproteobacteria</taxon>
        <taxon>Oceanospirillales</taxon>
        <taxon>Saccharospirillaceae</taxon>
        <taxon>Reinekea</taxon>
    </lineage>
</organism>
<reference evidence="2 3" key="1">
    <citation type="submission" date="2019-03" db="EMBL/GenBank/DDBJ databases">
        <title>Genomic Encyclopedia of Archaeal and Bacterial Type Strains, Phase II (KMG-II): from individual species to whole genera.</title>
        <authorList>
            <person name="Goeker M."/>
        </authorList>
    </citation>
    <scope>NUCLEOTIDE SEQUENCE [LARGE SCALE GENOMIC DNA]</scope>
    <source>
        <strain evidence="2 3">DSM 15388</strain>
    </source>
</reference>
<dbReference type="Pfam" id="PF13471">
    <property type="entry name" value="Transglut_core3"/>
    <property type="match status" value="1"/>
</dbReference>
<gene>
    <name evidence="2" type="ORF">BCF53_12016</name>
</gene>
<keyword evidence="3" id="KW-1185">Reference proteome</keyword>
<feature type="domain" description="Microcin J25-processing protein McjB C-terminal" evidence="1">
    <location>
        <begin position="46"/>
        <end position="138"/>
    </location>
</feature>
<sequence length="154" mass="17588">MWQKFKSSVKLSPAQWKQLLEAWLLFIIWDRRLQKKAYESWRKNISNATTNGPGSASLSEVLAIIRIIEIAGRHHFVKVNCLRRCLTQKQMLTKRQVPVTIHFGVKLTAGRIDAHCWLVWNGIVINDSPEVVESYSELKEITAPSLSALLASPH</sequence>
<comment type="caution">
    <text evidence="2">The sequence shown here is derived from an EMBL/GenBank/DDBJ whole genome shotgun (WGS) entry which is preliminary data.</text>
</comment>
<accession>A0A4R3HV88</accession>
<dbReference type="InterPro" id="IPR032708">
    <property type="entry name" value="McjB_C"/>
</dbReference>
<dbReference type="Proteomes" id="UP000295793">
    <property type="component" value="Unassembled WGS sequence"/>
</dbReference>
<protein>
    <submittedName>
        <fullName evidence="2">Transglutaminase superfamily protein</fullName>
    </submittedName>
</protein>
<name>A0A4R3HV88_9GAMM</name>
<evidence type="ECO:0000259" key="1">
    <source>
        <dbReference type="Pfam" id="PF13471"/>
    </source>
</evidence>
<evidence type="ECO:0000313" key="3">
    <source>
        <dbReference type="Proteomes" id="UP000295793"/>
    </source>
</evidence>
<dbReference type="NCBIfam" id="NF033537">
    <property type="entry name" value="lasso_biosyn_B2"/>
    <property type="match status" value="1"/>
</dbReference>
<evidence type="ECO:0000313" key="2">
    <source>
        <dbReference type="EMBL" id="TCS37157.1"/>
    </source>
</evidence>
<proteinExistence type="predicted"/>